<proteinExistence type="predicted"/>
<evidence type="ECO:0000313" key="3">
    <source>
        <dbReference type="Proteomes" id="UP000054988"/>
    </source>
</evidence>
<evidence type="ECO:0000313" key="2">
    <source>
        <dbReference type="EMBL" id="KTB45311.1"/>
    </source>
</evidence>
<organism evidence="2 3">
    <name type="scientific">Moniliophthora roreri</name>
    <name type="common">Frosty pod rot fungus</name>
    <name type="synonym">Monilia roreri</name>
    <dbReference type="NCBI Taxonomy" id="221103"/>
    <lineage>
        <taxon>Eukaryota</taxon>
        <taxon>Fungi</taxon>
        <taxon>Dikarya</taxon>
        <taxon>Basidiomycota</taxon>
        <taxon>Agaricomycotina</taxon>
        <taxon>Agaricomycetes</taxon>
        <taxon>Agaricomycetidae</taxon>
        <taxon>Agaricales</taxon>
        <taxon>Marasmiineae</taxon>
        <taxon>Marasmiaceae</taxon>
        <taxon>Moniliophthora</taxon>
    </lineage>
</organism>
<protein>
    <submittedName>
        <fullName evidence="2">Uncharacterized protein</fullName>
    </submittedName>
</protein>
<dbReference type="Pfam" id="PF20414">
    <property type="entry name" value="DUF6698"/>
    <property type="match status" value="1"/>
</dbReference>
<dbReference type="Proteomes" id="UP000054988">
    <property type="component" value="Unassembled WGS sequence"/>
</dbReference>
<reference evidence="2 3" key="1">
    <citation type="submission" date="2015-12" db="EMBL/GenBank/DDBJ databases">
        <title>Draft genome sequence of Moniliophthora roreri, the causal agent of frosty pod rot of cacao.</title>
        <authorList>
            <person name="Aime M.C."/>
            <person name="Diaz-Valderrama J.R."/>
            <person name="Kijpornyongpan T."/>
            <person name="Phillips-Mora W."/>
        </authorList>
    </citation>
    <scope>NUCLEOTIDE SEQUENCE [LARGE SCALE GENOMIC DNA]</scope>
    <source>
        <strain evidence="2 3">MCA 2952</strain>
    </source>
</reference>
<dbReference type="AlphaFoldDB" id="A0A0W0G9T1"/>
<comment type="caution">
    <text evidence="2">The sequence shown here is derived from an EMBL/GenBank/DDBJ whole genome shotgun (WGS) entry which is preliminary data.</text>
</comment>
<dbReference type="InterPro" id="IPR046521">
    <property type="entry name" value="DUF6698"/>
</dbReference>
<evidence type="ECO:0000256" key="1">
    <source>
        <dbReference type="SAM" id="MobiDB-lite"/>
    </source>
</evidence>
<feature type="region of interest" description="Disordered" evidence="1">
    <location>
        <begin position="155"/>
        <end position="176"/>
    </location>
</feature>
<dbReference type="EMBL" id="LATX01000725">
    <property type="protein sequence ID" value="KTB45311.1"/>
    <property type="molecule type" value="Genomic_DNA"/>
</dbReference>
<name>A0A0W0G9T1_MONRR</name>
<gene>
    <name evidence="2" type="ORF">WG66_2113</name>
</gene>
<feature type="compositionally biased region" description="Polar residues" evidence="1">
    <location>
        <begin position="159"/>
        <end position="176"/>
    </location>
</feature>
<sequence length="176" mass="18711">MLKEHLVCSVKRSKDYCSRLRACLDSFTASKIIRLESFILASSKVICWSVILVKPTADLELSEAIGGDGGNTVRDSINAVTIESIAYIACQAFFMLTTHNIWSHTDLLNGKKILWIGGTDIEVLQLADSIGNKPEEGSDMALALAQAAAEAAAAAEANVTATNPTPSDSAHSTQAT</sequence>
<accession>A0A0W0G9T1</accession>